<gene>
    <name evidence="1" type="ORF">CEXT_429691</name>
</gene>
<protein>
    <submittedName>
        <fullName evidence="1">Uncharacterized protein</fullName>
    </submittedName>
</protein>
<dbReference type="Proteomes" id="UP001054945">
    <property type="component" value="Unassembled WGS sequence"/>
</dbReference>
<name>A0AAV4PXU1_CAEEX</name>
<dbReference type="AlphaFoldDB" id="A0AAV4PXU1"/>
<proteinExistence type="predicted"/>
<reference evidence="1 2" key="1">
    <citation type="submission" date="2021-06" db="EMBL/GenBank/DDBJ databases">
        <title>Caerostris extrusa draft genome.</title>
        <authorList>
            <person name="Kono N."/>
            <person name="Arakawa K."/>
        </authorList>
    </citation>
    <scope>NUCLEOTIDE SEQUENCE [LARGE SCALE GENOMIC DNA]</scope>
</reference>
<evidence type="ECO:0000313" key="2">
    <source>
        <dbReference type="Proteomes" id="UP001054945"/>
    </source>
</evidence>
<evidence type="ECO:0000313" key="1">
    <source>
        <dbReference type="EMBL" id="GIY01950.1"/>
    </source>
</evidence>
<sequence>MNAKCGQRCPSRTITAVDVLWVISPDISVRQRCSFYLSRPIIDSVLAPPFKPKMVEWDNMEALSLSRKGATSDFLVVCLKAIGRRQDRIKQEKDPERFFSIKSKPRRKEMEVFAITFAQARLIGFGNDVLRLSRR</sequence>
<keyword evidence="2" id="KW-1185">Reference proteome</keyword>
<comment type="caution">
    <text evidence="1">The sequence shown here is derived from an EMBL/GenBank/DDBJ whole genome shotgun (WGS) entry which is preliminary data.</text>
</comment>
<organism evidence="1 2">
    <name type="scientific">Caerostris extrusa</name>
    <name type="common">Bark spider</name>
    <name type="synonym">Caerostris bankana</name>
    <dbReference type="NCBI Taxonomy" id="172846"/>
    <lineage>
        <taxon>Eukaryota</taxon>
        <taxon>Metazoa</taxon>
        <taxon>Ecdysozoa</taxon>
        <taxon>Arthropoda</taxon>
        <taxon>Chelicerata</taxon>
        <taxon>Arachnida</taxon>
        <taxon>Araneae</taxon>
        <taxon>Araneomorphae</taxon>
        <taxon>Entelegynae</taxon>
        <taxon>Araneoidea</taxon>
        <taxon>Araneidae</taxon>
        <taxon>Caerostris</taxon>
    </lineage>
</organism>
<dbReference type="EMBL" id="BPLR01005391">
    <property type="protein sequence ID" value="GIY01950.1"/>
    <property type="molecule type" value="Genomic_DNA"/>
</dbReference>
<accession>A0AAV4PXU1</accession>